<keyword evidence="9" id="KW-1185">Reference proteome</keyword>
<evidence type="ECO:0000313" key="8">
    <source>
        <dbReference type="EMBL" id="GEO05838.1"/>
    </source>
</evidence>
<evidence type="ECO:0000256" key="1">
    <source>
        <dbReference type="ARBA" id="ARBA00004651"/>
    </source>
</evidence>
<dbReference type="NCBIfam" id="NF009302">
    <property type="entry name" value="PRK12659.1"/>
    <property type="match status" value="1"/>
</dbReference>
<feature type="transmembrane region" description="Helical" evidence="7">
    <location>
        <begin position="28"/>
        <end position="50"/>
    </location>
</feature>
<feature type="transmembrane region" description="Helical" evidence="7">
    <location>
        <begin position="75"/>
        <end position="95"/>
    </location>
</feature>
<evidence type="ECO:0000313" key="9">
    <source>
        <dbReference type="Proteomes" id="UP000321532"/>
    </source>
</evidence>
<comment type="subcellular location">
    <subcellularLocation>
        <location evidence="1">Cell membrane</location>
        <topology evidence="1">Multi-pass membrane protein</topology>
    </subcellularLocation>
</comment>
<dbReference type="EMBL" id="BJYS01000027">
    <property type="protein sequence ID" value="GEO05838.1"/>
    <property type="molecule type" value="Genomic_DNA"/>
</dbReference>
<reference evidence="8 9" key="1">
    <citation type="submission" date="2019-07" db="EMBL/GenBank/DDBJ databases">
        <title>Whole genome shotgun sequence of Adhaeribacter aerolatus NBRC 106133.</title>
        <authorList>
            <person name="Hosoyama A."/>
            <person name="Uohara A."/>
            <person name="Ohji S."/>
            <person name="Ichikawa N."/>
        </authorList>
    </citation>
    <scope>NUCLEOTIDE SEQUENCE [LARGE SCALE GENOMIC DNA]</scope>
    <source>
        <strain evidence="8 9">NBRC 106133</strain>
    </source>
</reference>
<keyword evidence="4 7" id="KW-0812">Transmembrane</keyword>
<keyword evidence="6 7" id="KW-0472">Membrane</keyword>
<comment type="similarity">
    <text evidence="2">Belongs to the CPA3 antiporters (TC 2.A.63) subunit C family.</text>
</comment>
<dbReference type="GO" id="GO:0005886">
    <property type="term" value="C:plasma membrane"/>
    <property type="evidence" value="ECO:0007669"/>
    <property type="project" value="UniProtKB-SubCell"/>
</dbReference>
<dbReference type="Pfam" id="PF00420">
    <property type="entry name" value="Oxidored_q2"/>
    <property type="match status" value="1"/>
</dbReference>
<name>A0A512B1H4_9BACT</name>
<sequence>MEIILAIIVGLLYASGIYLMLRRSLVKLVIGLVLLGNGVNLLIFLLGGLVKGKPPIIPPTDTVLGQIYADPVPQALILTAIVISFGLQSFAIVLIKRTYIVLDTDDLDQIHSAEEDEDDY</sequence>
<dbReference type="PANTHER" id="PTHR34583:SF2">
    <property type="entry name" value="ANTIPORTER SUBUNIT MNHC2-RELATED"/>
    <property type="match status" value="1"/>
</dbReference>
<dbReference type="InterPro" id="IPR050601">
    <property type="entry name" value="CPA3_antiporter_subunitC"/>
</dbReference>
<comment type="caution">
    <text evidence="8">The sequence shown here is derived from an EMBL/GenBank/DDBJ whole genome shotgun (WGS) entry which is preliminary data.</text>
</comment>
<evidence type="ECO:0000256" key="7">
    <source>
        <dbReference type="SAM" id="Phobius"/>
    </source>
</evidence>
<dbReference type="NCBIfam" id="NF006573">
    <property type="entry name" value="PRK09094.1"/>
    <property type="match status" value="1"/>
</dbReference>
<protein>
    <submittedName>
        <fullName evidence="8">Cation:proton antiporter</fullName>
    </submittedName>
</protein>
<dbReference type="OrthoDB" id="9799219at2"/>
<accession>A0A512B1H4</accession>
<organism evidence="8 9">
    <name type="scientific">Adhaeribacter aerolatus</name>
    <dbReference type="NCBI Taxonomy" id="670289"/>
    <lineage>
        <taxon>Bacteria</taxon>
        <taxon>Pseudomonadati</taxon>
        <taxon>Bacteroidota</taxon>
        <taxon>Cytophagia</taxon>
        <taxon>Cytophagales</taxon>
        <taxon>Hymenobacteraceae</taxon>
        <taxon>Adhaeribacter</taxon>
    </lineage>
</organism>
<gene>
    <name evidence="8" type="primary">mrpC</name>
    <name evidence="8" type="ORF">AAE02nite_35020</name>
</gene>
<evidence type="ECO:0000256" key="6">
    <source>
        <dbReference type="ARBA" id="ARBA00023136"/>
    </source>
</evidence>
<dbReference type="Gene3D" id="1.10.287.3510">
    <property type="match status" value="1"/>
</dbReference>
<evidence type="ECO:0000256" key="2">
    <source>
        <dbReference type="ARBA" id="ARBA00010388"/>
    </source>
</evidence>
<evidence type="ECO:0000256" key="4">
    <source>
        <dbReference type="ARBA" id="ARBA00022692"/>
    </source>
</evidence>
<dbReference type="PANTHER" id="PTHR34583">
    <property type="entry name" value="ANTIPORTER SUBUNIT MNHC2-RELATED"/>
    <property type="match status" value="1"/>
</dbReference>
<dbReference type="RefSeq" id="WP_146900672.1">
    <property type="nucleotide sequence ID" value="NZ_BJYS01000027.1"/>
</dbReference>
<evidence type="ECO:0000256" key="5">
    <source>
        <dbReference type="ARBA" id="ARBA00022989"/>
    </source>
</evidence>
<feature type="transmembrane region" description="Helical" evidence="7">
    <location>
        <begin position="6"/>
        <end position="21"/>
    </location>
</feature>
<dbReference type="InterPro" id="IPR039428">
    <property type="entry name" value="NUOK/Mnh_C1-like"/>
</dbReference>
<dbReference type="AlphaFoldDB" id="A0A512B1H4"/>
<proteinExistence type="inferred from homology"/>
<dbReference type="Proteomes" id="UP000321532">
    <property type="component" value="Unassembled WGS sequence"/>
</dbReference>
<keyword evidence="3" id="KW-1003">Cell membrane</keyword>
<evidence type="ECO:0000256" key="3">
    <source>
        <dbReference type="ARBA" id="ARBA00022475"/>
    </source>
</evidence>
<keyword evidence="5 7" id="KW-1133">Transmembrane helix</keyword>